<organism evidence="2">
    <name type="scientific">mine drainage metagenome</name>
    <dbReference type="NCBI Taxonomy" id="410659"/>
    <lineage>
        <taxon>unclassified sequences</taxon>
        <taxon>metagenomes</taxon>
        <taxon>ecological metagenomes</taxon>
    </lineage>
</organism>
<name>A0A1J5R5K8_9ZZZZ</name>
<feature type="region of interest" description="Disordered" evidence="1">
    <location>
        <begin position="158"/>
        <end position="197"/>
    </location>
</feature>
<accession>A0A1J5R5K8</accession>
<comment type="caution">
    <text evidence="2">The sequence shown here is derived from an EMBL/GenBank/DDBJ whole genome shotgun (WGS) entry which is preliminary data.</text>
</comment>
<evidence type="ECO:0000256" key="1">
    <source>
        <dbReference type="SAM" id="MobiDB-lite"/>
    </source>
</evidence>
<sequence>MPRTSDTPPGIQVRRNPEGARSTGPTSGERTSITASRLRKRIAGVALVGALAGGGIMATTMAANDADDTPSTTSTTDAGTPAPDAATAAPRGTVAESTSVRSGEHLLTGTDAEKASAAALAKYPGATIRRVETDSAGVYEAHLTTTDGQPLIVRMDASFTITGNETPTAPSGDKNHTPPTAPGGDQAQAAPSATSAG</sequence>
<proteinExistence type="predicted"/>
<feature type="compositionally biased region" description="Polar residues" evidence="1">
    <location>
        <begin position="159"/>
        <end position="169"/>
    </location>
</feature>
<dbReference type="Gene3D" id="3.30.505.20">
    <property type="match status" value="1"/>
</dbReference>
<dbReference type="EMBL" id="MLJW01000282">
    <property type="protein sequence ID" value="OIQ90722.1"/>
    <property type="molecule type" value="Genomic_DNA"/>
</dbReference>
<feature type="region of interest" description="Disordered" evidence="1">
    <location>
        <begin position="1"/>
        <end position="35"/>
    </location>
</feature>
<feature type="region of interest" description="Disordered" evidence="1">
    <location>
        <begin position="63"/>
        <end position="101"/>
    </location>
</feature>
<protein>
    <recommendedName>
        <fullName evidence="3">PepSY domain-containing protein</fullName>
    </recommendedName>
</protein>
<feature type="compositionally biased region" description="Polar residues" evidence="1">
    <location>
        <begin position="23"/>
        <end position="35"/>
    </location>
</feature>
<feature type="compositionally biased region" description="Low complexity" evidence="1">
    <location>
        <begin position="63"/>
        <end position="90"/>
    </location>
</feature>
<gene>
    <name evidence="2" type="ORF">GALL_273860</name>
</gene>
<reference evidence="2" key="1">
    <citation type="submission" date="2016-10" db="EMBL/GenBank/DDBJ databases">
        <title>Sequence of Gallionella enrichment culture.</title>
        <authorList>
            <person name="Poehlein A."/>
            <person name="Muehling M."/>
            <person name="Daniel R."/>
        </authorList>
    </citation>
    <scope>NUCLEOTIDE SEQUENCE</scope>
</reference>
<dbReference type="AlphaFoldDB" id="A0A1J5R5K8"/>
<evidence type="ECO:0000313" key="2">
    <source>
        <dbReference type="EMBL" id="OIQ90722.1"/>
    </source>
</evidence>
<evidence type="ECO:0008006" key="3">
    <source>
        <dbReference type="Google" id="ProtNLM"/>
    </source>
</evidence>